<evidence type="ECO:0000313" key="1">
    <source>
        <dbReference type="EMBL" id="OQB41692.1"/>
    </source>
</evidence>
<dbReference type="EMBL" id="MWDB01000012">
    <property type="protein sequence ID" value="OQB41692.1"/>
    <property type="molecule type" value="Genomic_DNA"/>
</dbReference>
<sequence>MSQFYERLYDYIHEYQKLVYDYYSKDAISFLVTYYLLNQIETVWDNENMMDGPYERIGELSGVKYNKIYYLPIFLSDEISTNFDANELGVTKENMTSFVIPSTYNFTPHPGDFVKLEQEYLRPTNDKYPLFVVTGAEITTNTDKRHWKLKIETEQSRTTDELDLQVNNEYYFFEYTKNIYEKETFEFLNILMEKNKKLKELLKLEYDQNSGAYFI</sequence>
<dbReference type="Proteomes" id="UP000485621">
    <property type="component" value="Unassembled WGS sequence"/>
</dbReference>
<proteinExistence type="predicted"/>
<gene>
    <name evidence="1" type="ORF">BWY04_00688</name>
</gene>
<reference evidence="1" key="1">
    <citation type="submission" date="2017-02" db="EMBL/GenBank/DDBJ databases">
        <title>Delving into the versatile metabolic prowess of the omnipresent phylum Bacteroidetes.</title>
        <authorList>
            <person name="Nobu M.K."/>
            <person name="Mei R."/>
            <person name="Narihiro T."/>
            <person name="Kuroda K."/>
            <person name="Liu W.-T."/>
        </authorList>
    </citation>
    <scope>NUCLEOTIDE SEQUENCE</scope>
    <source>
        <strain evidence="1">ADurb.Bin160</strain>
    </source>
</reference>
<protein>
    <submittedName>
        <fullName evidence="1">Uncharacterized protein</fullName>
    </submittedName>
</protein>
<comment type="caution">
    <text evidence="1">The sequence shown here is derived from an EMBL/GenBank/DDBJ whole genome shotgun (WGS) entry which is preliminary data.</text>
</comment>
<name>A0A1V5ZNS9_9BACT</name>
<accession>A0A1V5ZNS9</accession>
<organism evidence="1">
    <name type="scientific">candidate division CPR1 bacterium ADurb.Bin160</name>
    <dbReference type="NCBI Taxonomy" id="1852826"/>
    <lineage>
        <taxon>Bacteria</taxon>
        <taxon>candidate division CPR1</taxon>
    </lineage>
</organism>
<dbReference type="AlphaFoldDB" id="A0A1V5ZNS9"/>